<keyword evidence="2" id="KW-1185">Reference proteome</keyword>
<sequence>MSARDSARIRFLESANPFVVTLTLKVVDTSAGKADAGLGPFILPYGSASGGFGVSGSKAVTATMEDTILLDPYAADTSICSAARQQAGIHEAPGLGIRDQLNEFAGQLLATSAGHPMMLFDKFAMTKEFAVTRSVQANGAIGFHATPLNLTAEVSQTPEDVQTIKVTAATNKPKGLKEP</sequence>
<evidence type="ECO:0000313" key="2">
    <source>
        <dbReference type="Proteomes" id="UP001172645"/>
    </source>
</evidence>
<gene>
    <name evidence="1" type="ORF">PY649_29445</name>
</gene>
<comment type="caution">
    <text evidence="1">The sequence shown here is derived from an EMBL/GenBank/DDBJ whole genome shotgun (WGS) entry which is preliminary data.</text>
</comment>
<dbReference type="RefSeq" id="WP_285872444.1">
    <property type="nucleotide sequence ID" value="NZ_JARFYM010000037.1"/>
</dbReference>
<evidence type="ECO:0000313" key="1">
    <source>
        <dbReference type="EMBL" id="MDL2403027.1"/>
    </source>
</evidence>
<reference evidence="1" key="1">
    <citation type="submission" date="2023-06" db="EMBL/GenBank/DDBJ databases">
        <title>Phylogenetic Diversity of Rhizobium strains.</title>
        <authorList>
            <person name="Moura F.T."/>
            <person name="Helene L.C.F."/>
            <person name="Hungria M."/>
        </authorList>
    </citation>
    <scope>NUCLEOTIDE SEQUENCE</scope>
    <source>
        <strain evidence="1">CCGE526</strain>
    </source>
</reference>
<dbReference type="EMBL" id="JARFYM010000037">
    <property type="protein sequence ID" value="MDL2403027.1"/>
    <property type="molecule type" value="Genomic_DNA"/>
</dbReference>
<name>A0ABT7K370_9HYPH</name>
<dbReference type="Proteomes" id="UP001172645">
    <property type="component" value="Unassembled WGS sequence"/>
</dbReference>
<proteinExistence type="predicted"/>
<organism evidence="1 2">
    <name type="scientific">Rhizobium mayense</name>
    <dbReference type="NCBI Taxonomy" id="1312184"/>
    <lineage>
        <taxon>Bacteria</taxon>
        <taxon>Pseudomonadati</taxon>
        <taxon>Pseudomonadota</taxon>
        <taxon>Alphaproteobacteria</taxon>
        <taxon>Hyphomicrobiales</taxon>
        <taxon>Rhizobiaceae</taxon>
        <taxon>Rhizobium/Agrobacterium group</taxon>
        <taxon>Rhizobium</taxon>
    </lineage>
</organism>
<accession>A0ABT7K370</accession>
<protein>
    <submittedName>
        <fullName evidence="1">Uncharacterized protein</fullName>
    </submittedName>
</protein>